<keyword evidence="2" id="KW-1185">Reference proteome</keyword>
<dbReference type="InParanoid" id="A0A1Y2FVU5"/>
<dbReference type="InterPro" id="IPR036770">
    <property type="entry name" value="Ankyrin_rpt-contain_sf"/>
</dbReference>
<dbReference type="AlphaFoldDB" id="A0A1Y2FVU5"/>
<dbReference type="InterPro" id="IPR002110">
    <property type="entry name" value="Ankyrin_rpt"/>
</dbReference>
<evidence type="ECO:0000313" key="2">
    <source>
        <dbReference type="Proteomes" id="UP000193467"/>
    </source>
</evidence>
<dbReference type="STRING" id="106004.A0A1Y2FVU5"/>
<reference evidence="1 2" key="1">
    <citation type="submission" date="2016-07" db="EMBL/GenBank/DDBJ databases">
        <title>Pervasive Adenine N6-methylation of Active Genes in Fungi.</title>
        <authorList>
            <consortium name="DOE Joint Genome Institute"/>
            <person name="Mondo S.J."/>
            <person name="Dannebaum R.O."/>
            <person name="Kuo R.C."/>
            <person name="Labutti K."/>
            <person name="Haridas S."/>
            <person name="Kuo A."/>
            <person name="Salamov A."/>
            <person name="Ahrendt S.R."/>
            <person name="Lipzen A."/>
            <person name="Sullivan W."/>
            <person name="Andreopoulos W.B."/>
            <person name="Clum A."/>
            <person name="Lindquist E."/>
            <person name="Daum C."/>
            <person name="Ramamoorthy G.K."/>
            <person name="Gryganskyi A."/>
            <person name="Culley D."/>
            <person name="Magnuson J.K."/>
            <person name="James T.Y."/>
            <person name="O'Malley M.A."/>
            <person name="Stajich J.E."/>
            <person name="Spatafora J.W."/>
            <person name="Visel A."/>
            <person name="Grigoriev I.V."/>
        </authorList>
    </citation>
    <scope>NUCLEOTIDE SEQUENCE [LARGE SCALE GENOMIC DNA]</scope>
    <source>
        <strain evidence="1 2">62-1032</strain>
    </source>
</reference>
<name>A0A1Y2FVU5_9BASI</name>
<organism evidence="1 2">
    <name type="scientific">Leucosporidium creatinivorum</name>
    <dbReference type="NCBI Taxonomy" id="106004"/>
    <lineage>
        <taxon>Eukaryota</taxon>
        <taxon>Fungi</taxon>
        <taxon>Dikarya</taxon>
        <taxon>Basidiomycota</taxon>
        <taxon>Pucciniomycotina</taxon>
        <taxon>Microbotryomycetes</taxon>
        <taxon>Leucosporidiales</taxon>
        <taxon>Leucosporidium</taxon>
    </lineage>
</organism>
<dbReference type="Gene3D" id="1.25.40.20">
    <property type="entry name" value="Ankyrin repeat-containing domain"/>
    <property type="match status" value="1"/>
</dbReference>
<protein>
    <submittedName>
        <fullName evidence="1">Uncharacterized protein</fullName>
    </submittedName>
</protein>
<proteinExistence type="predicted"/>
<dbReference type="EMBL" id="MCGR01000012">
    <property type="protein sequence ID" value="ORY88121.1"/>
    <property type="molecule type" value="Genomic_DNA"/>
</dbReference>
<gene>
    <name evidence="1" type="ORF">BCR35DRAFT_302041</name>
</gene>
<evidence type="ECO:0000313" key="1">
    <source>
        <dbReference type="EMBL" id="ORY88121.1"/>
    </source>
</evidence>
<dbReference type="SUPFAM" id="SSF48403">
    <property type="entry name" value="Ankyrin repeat"/>
    <property type="match status" value="1"/>
</dbReference>
<dbReference type="OrthoDB" id="10057496at2759"/>
<sequence>MSTAALPTPSKDELDELLLCARYGDDSDLDDIKAFIAKFGDKWLAEAKDDRGNTCLHLAGANGHEAIVAYLLPLLPATALIAPNEAQSTPLHWMSLNYHLSVLRLLCPLLPISAFSIPNGKGKTAVQEAEEACEAFIVNEEEQNTPRGKERVRREVVVGYLLQSMGLGVKEATTKEGAAEEEAGAEGEGDVVVAAGENKETLDRLAQEAEKMKISGQAP</sequence>
<accession>A0A1Y2FVU5</accession>
<dbReference type="Pfam" id="PF00023">
    <property type="entry name" value="Ank"/>
    <property type="match status" value="1"/>
</dbReference>
<comment type="caution">
    <text evidence="1">The sequence shown here is derived from an EMBL/GenBank/DDBJ whole genome shotgun (WGS) entry which is preliminary data.</text>
</comment>
<dbReference type="Proteomes" id="UP000193467">
    <property type="component" value="Unassembled WGS sequence"/>
</dbReference>